<feature type="region of interest" description="Disordered" evidence="2">
    <location>
        <begin position="281"/>
        <end position="311"/>
    </location>
</feature>
<keyword evidence="1" id="KW-0862">Zinc</keyword>
<protein>
    <recommendedName>
        <fullName evidence="7">CCHC-type domain-containing protein</fullName>
    </recommendedName>
</protein>
<feature type="compositionally biased region" description="Polar residues" evidence="2">
    <location>
        <begin position="52"/>
        <end position="79"/>
    </location>
</feature>
<feature type="region of interest" description="Disordered" evidence="2">
    <location>
        <begin position="44"/>
        <end position="82"/>
    </location>
</feature>
<dbReference type="GO" id="GO:0008270">
    <property type="term" value="F:zinc ion binding"/>
    <property type="evidence" value="ECO:0007669"/>
    <property type="project" value="UniProtKB-KW"/>
</dbReference>
<evidence type="ECO:0000313" key="6">
    <source>
        <dbReference type="Proteomes" id="UP000078492"/>
    </source>
</evidence>
<dbReference type="Pfam" id="PF02037">
    <property type="entry name" value="SAP"/>
    <property type="match status" value="1"/>
</dbReference>
<dbReference type="Proteomes" id="UP000078492">
    <property type="component" value="Unassembled WGS sequence"/>
</dbReference>
<dbReference type="InterPro" id="IPR001878">
    <property type="entry name" value="Znf_CCHC"/>
</dbReference>
<dbReference type="InterPro" id="IPR036875">
    <property type="entry name" value="Znf_CCHC_sf"/>
</dbReference>
<evidence type="ECO:0000259" key="4">
    <source>
        <dbReference type="PROSITE" id="PS50800"/>
    </source>
</evidence>
<feature type="domain" description="CCHC-type" evidence="3">
    <location>
        <begin position="318"/>
        <end position="335"/>
    </location>
</feature>
<keyword evidence="1" id="KW-0479">Metal-binding</keyword>
<evidence type="ECO:0000256" key="1">
    <source>
        <dbReference type="PROSITE-ProRule" id="PRU00047"/>
    </source>
</evidence>
<dbReference type="SUPFAM" id="SSF68906">
    <property type="entry name" value="SAP domain"/>
    <property type="match status" value="1"/>
</dbReference>
<dbReference type="Gene3D" id="4.10.60.10">
    <property type="entry name" value="Zinc finger, CCHC-type"/>
    <property type="match status" value="1"/>
</dbReference>
<dbReference type="Gene3D" id="1.10.720.30">
    <property type="entry name" value="SAP domain"/>
    <property type="match status" value="1"/>
</dbReference>
<dbReference type="PROSITE" id="PS50158">
    <property type="entry name" value="ZF_CCHC"/>
    <property type="match status" value="1"/>
</dbReference>
<sequence>MVSLLTVAALKEKLKDAGLPTYGLKSELVTRLLDAGVSPKELKIVSEREVTPEQQSDESSQQATNVINTTVDPSTSRQGQADLLRRERDIAQREAELLRRELEMLRVTSRPETNTPLRAKVRKWQELKDLIGKFNGTNRDFDRWEKQMHTLLSTYDLSNHEAKALVCSKLTGKAQKWYHSRVDCVELSCDNLLNELKKMYEQRPDQLSLRRELEARTWKAGETFADYLHDKMTLANRVPVVDTEIISYVIEGIPSQELRTQAKVQCYQTIDAMLTAFTNVPAPNGAHQKPFQQRRTDSIENSKAQDKEQRKTKETGIRKCFNCNEIGHIAADCKKTK</sequence>
<dbReference type="GO" id="GO:0003676">
    <property type="term" value="F:nucleic acid binding"/>
    <property type="evidence" value="ECO:0007669"/>
    <property type="project" value="InterPro"/>
</dbReference>
<name>A0A151JLR2_9HYME</name>
<organism evidence="5 6">
    <name type="scientific">Trachymyrmex cornetzi</name>
    <dbReference type="NCBI Taxonomy" id="471704"/>
    <lineage>
        <taxon>Eukaryota</taxon>
        <taxon>Metazoa</taxon>
        <taxon>Ecdysozoa</taxon>
        <taxon>Arthropoda</taxon>
        <taxon>Hexapoda</taxon>
        <taxon>Insecta</taxon>
        <taxon>Pterygota</taxon>
        <taxon>Neoptera</taxon>
        <taxon>Endopterygota</taxon>
        <taxon>Hymenoptera</taxon>
        <taxon>Apocrita</taxon>
        <taxon>Aculeata</taxon>
        <taxon>Formicoidea</taxon>
        <taxon>Formicidae</taxon>
        <taxon>Myrmicinae</taxon>
        <taxon>Trachymyrmex</taxon>
    </lineage>
</organism>
<keyword evidence="6" id="KW-1185">Reference proteome</keyword>
<proteinExistence type="predicted"/>
<evidence type="ECO:0000259" key="3">
    <source>
        <dbReference type="PROSITE" id="PS50158"/>
    </source>
</evidence>
<reference evidence="5 6" key="1">
    <citation type="submission" date="2015-09" db="EMBL/GenBank/DDBJ databases">
        <title>Trachymyrmex cornetzi WGS genome.</title>
        <authorList>
            <person name="Nygaard S."/>
            <person name="Hu H."/>
            <person name="Boomsma J."/>
            <person name="Zhang G."/>
        </authorList>
    </citation>
    <scope>NUCLEOTIDE SEQUENCE [LARGE SCALE GENOMIC DNA]</scope>
    <source>
        <strain evidence="5">Tcor2-1</strain>
        <tissue evidence="5">Whole body</tissue>
    </source>
</reference>
<dbReference type="InterPro" id="IPR036361">
    <property type="entry name" value="SAP_dom_sf"/>
</dbReference>
<dbReference type="SUPFAM" id="SSF57756">
    <property type="entry name" value="Retrovirus zinc finger-like domains"/>
    <property type="match status" value="1"/>
</dbReference>
<evidence type="ECO:0000256" key="2">
    <source>
        <dbReference type="SAM" id="MobiDB-lite"/>
    </source>
</evidence>
<feature type="domain" description="SAP" evidence="4">
    <location>
        <begin position="2"/>
        <end position="36"/>
    </location>
</feature>
<evidence type="ECO:0000313" key="5">
    <source>
        <dbReference type="EMBL" id="KYN26862.1"/>
    </source>
</evidence>
<feature type="compositionally biased region" description="Basic and acidic residues" evidence="2">
    <location>
        <begin position="294"/>
        <end position="311"/>
    </location>
</feature>
<evidence type="ECO:0008006" key="7">
    <source>
        <dbReference type="Google" id="ProtNLM"/>
    </source>
</evidence>
<dbReference type="PROSITE" id="PS50800">
    <property type="entry name" value="SAP"/>
    <property type="match status" value="1"/>
</dbReference>
<keyword evidence="1" id="KW-0863">Zinc-finger</keyword>
<dbReference type="AlphaFoldDB" id="A0A151JLR2"/>
<accession>A0A151JLR2</accession>
<dbReference type="Pfam" id="PF00098">
    <property type="entry name" value="zf-CCHC"/>
    <property type="match status" value="1"/>
</dbReference>
<dbReference type="SMART" id="SM00343">
    <property type="entry name" value="ZnF_C2HC"/>
    <property type="match status" value="1"/>
</dbReference>
<dbReference type="InterPro" id="IPR003034">
    <property type="entry name" value="SAP_dom"/>
</dbReference>
<dbReference type="STRING" id="471704.A0A151JLR2"/>
<dbReference type="EMBL" id="KQ978974">
    <property type="protein sequence ID" value="KYN26862.1"/>
    <property type="molecule type" value="Genomic_DNA"/>
</dbReference>
<gene>
    <name evidence="5" type="ORF">ALC57_03764</name>
</gene>
<dbReference type="SMART" id="SM00513">
    <property type="entry name" value="SAP"/>
    <property type="match status" value="1"/>
</dbReference>